<feature type="transmembrane region" description="Helical" evidence="1">
    <location>
        <begin position="20"/>
        <end position="40"/>
    </location>
</feature>
<dbReference type="Proteomes" id="UP000231962">
    <property type="component" value="Unassembled WGS sequence"/>
</dbReference>
<proteinExistence type="predicted"/>
<gene>
    <name evidence="2" type="ORF">CH360_05115</name>
    <name evidence="3" type="ORF">CH373_06385</name>
</gene>
<organism evidence="3 5">
    <name type="scientific">Leptospira perolatii</name>
    <dbReference type="NCBI Taxonomy" id="2023191"/>
    <lineage>
        <taxon>Bacteria</taxon>
        <taxon>Pseudomonadati</taxon>
        <taxon>Spirochaetota</taxon>
        <taxon>Spirochaetia</taxon>
        <taxon>Leptospirales</taxon>
        <taxon>Leptospiraceae</taxon>
        <taxon>Leptospira</taxon>
    </lineage>
</organism>
<comment type="caution">
    <text evidence="3">The sequence shown here is derived from an EMBL/GenBank/DDBJ whole genome shotgun (WGS) entry which is preliminary data.</text>
</comment>
<evidence type="ECO:0000256" key="1">
    <source>
        <dbReference type="SAM" id="Phobius"/>
    </source>
</evidence>
<dbReference type="OrthoDB" id="1235182at2"/>
<feature type="transmembrane region" description="Helical" evidence="1">
    <location>
        <begin position="52"/>
        <end position="76"/>
    </location>
</feature>
<evidence type="ECO:0000313" key="4">
    <source>
        <dbReference type="Proteomes" id="UP000231962"/>
    </source>
</evidence>
<keyword evidence="1" id="KW-0812">Transmembrane</keyword>
<sequence>MTFLADVIWPALYVMHGYYTLWPLIIVTVVIEALILRHFIRLPVVKSFMISSVGNAISGVFGMQLLIFIPLLFHYIADPWTGGTFNTIGWIATFLLMFGTSVVIEVYSVGFLFRLKRRRLWFPLFAGNFLTYLVIAIYFNISSQLQM</sequence>
<evidence type="ECO:0000313" key="5">
    <source>
        <dbReference type="Proteomes" id="UP000231990"/>
    </source>
</evidence>
<evidence type="ECO:0000313" key="3">
    <source>
        <dbReference type="EMBL" id="PJZ73784.1"/>
    </source>
</evidence>
<feature type="transmembrane region" description="Helical" evidence="1">
    <location>
        <begin position="120"/>
        <end position="141"/>
    </location>
</feature>
<keyword evidence="1" id="KW-0472">Membrane</keyword>
<evidence type="ECO:0000313" key="2">
    <source>
        <dbReference type="EMBL" id="PJZ70888.1"/>
    </source>
</evidence>
<protein>
    <submittedName>
        <fullName evidence="3">Uncharacterized protein</fullName>
    </submittedName>
</protein>
<dbReference type="AlphaFoldDB" id="A0A2M9ZP20"/>
<reference evidence="4 5" key="1">
    <citation type="submission" date="2017-07" db="EMBL/GenBank/DDBJ databases">
        <title>Leptospira spp. isolated from tropical soils.</title>
        <authorList>
            <person name="Thibeaux R."/>
            <person name="Iraola G."/>
            <person name="Ferres I."/>
            <person name="Bierque E."/>
            <person name="Girault D."/>
            <person name="Soupe-Gilbert M.-E."/>
            <person name="Picardeau M."/>
            <person name="Goarant C."/>
        </authorList>
    </citation>
    <scope>NUCLEOTIDE SEQUENCE [LARGE SCALE GENOMIC DNA]</scope>
    <source>
        <strain evidence="3 5">FH1-B-B1</strain>
        <strain evidence="2 4">FH1-B-C1</strain>
    </source>
</reference>
<accession>A0A2M9ZP20</accession>
<keyword evidence="1" id="KW-1133">Transmembrane helix</keyword>
<name>A0A2M9ZP20_9LEPT</name>
<keyword evidence="4" id="KW-1185">Reference proteome</keyword>
<dbReference type="EMBL" id="NPDY01000002">
    <property type="protein sequence ID" value="PJZ70888.1"/>
    <property type="molecule type" value="Genomic_DNA"/>
</dbReference>
<dbReference type="RefSeq" id="WP_100712892.1">
    <property type="nucleotide sequence ID" value="NZ_NPDY01000002.1"/>
</dbReference>
<dbReference type="Proteomes" id="UP000231990">
    <property type="component" value="Unassembled WGS sequence"/>
</dbReference>
<dbReference type="EMBL" id="NPDZ01000003">
    <property type="protein sequence ID" value="PJZ73784.1"/>
    <property type="molecule type" value="Genomic_DNA"/>
</dbReference>
<feature type="transmembrane region" description="Helical" evidence="1">
    <location>
        <begin position="88"/>
        <end position="113"/>
    </location>
</feature>